<feature type="transmembrane region" description="Helical" evidence="8">
    <location>
        <begin position="214"/>
        <end position="232"/>
    </location>
</feature>
<dbReference type="InterPro" id="IPR058533">
    <property type="entry name" value="Cation_efflux_TM"/>
</dbReference>
<dbReference type="NCBIfam" id="TIGR01297">
    <property type="entry name" value="CDF"/>
    <property type="match status" value="1"/>
</dbReference>
<keyword evidence="2" id="KW-0813">Transport</keyword>
<sequence length="337" mass="36962">MHTHDLSAWTHSHVFDAGNQAAERSTRLVMWITLATMVVEIAAGLWFNSMALLADGWHMSSHALAIGLSAFAYAAARRLAADGRFTFGTWKIEVLAAFASSIFLLGVAALMVFGSVERLFSPQPIHYQEAMAVTAIGLLVNLGCAFILGGAHHHHGHDHGHEHGHHHHGHPGHHHHDINLRSAYLHVMADAATSVLAIVALAGGWWLGWSWLDPVMGLVGAALVGRWAIGLMRQSGTVLLDREMDHPVVDEVREVLAGFQQGEDGTRVTDLHVWRVGREQFACIASLVTHDTTLTPQRVRQALSIHEELAHVSVEISLCDDGAPRRPARHRHPHHSH</sequence>
<feature type="transmembrane region" description="Helical" evidence="8">
    <location>
        <begin position="92"/>
        <end position="113"/>
    </location>
</feature>
<comment type="subcellular location">
    <subcellularLocation>
        <location evidence="1">Membrane</location>
        <topology evidence="1">Multi-pass membrane protein</topology>
    </subcellularLocation>
</comment>
<evidence type="ECO:0000313" key="10">
    <source>
        <dbReference type="EMBL" id="TSP11652.1"/>
    </source>
</evidence>
<dbReference type="AlphaFoldDB" id="A0AAE9L176"/>
<keyword evidence="6 8" id="KW-0472">Membrane</keyword>
<evidence type="ECO:0000256" key="4">
    <source>
        <dbReference type="ARBA" id="ARBA00022989"/>
    </source>
</evidence>
<evidence type="ECO:0000256" key="6">
    <source>
        <dbReference type="ARBA" id="ARBA00023136"/>
    </source>
</evidence>
<feature type="transmembrane region" description="Helical" evidence="8">
    <location>
        <begin position="28"/>
        <end position="47"/>
    </location>
</feature>
<dbReference type="PANTHER" id="PTHR45755:SF4">
    <property type="entry name" value="ZINC TRANSPORTER 7"/>
    <property type="match status" value="1"/>
</dbReference>
<dbReference type="KEGG" id="ccam:M5D45_01145"/>
<dbReference type="EMBL" id="CP097330">
    <property type="protein sequence ID" value="URF04497.1"/>
    <property type="molecule type" value="Genomic_DNA"/>
</dbReference>
<name>A0AAE9L176_9BURK</name>
<evidence type="ECO:0000256" key="5">
    <source>
        <dbReference type="ARBA" id="ARBA00023065"/>
    </source>
</evidence>
<dbReference type="InterPro" id="IPR027469">
    <property type="entry name" value="Cation_efflux_TMD_sf"/>
</dbReference>
<keyword evidence="12" id="KW-1185">Reference proteome</keyword>
<feature type="transmembrane region" description="Helical" evidence="8">
    <location>
        <begin position="59"/>
        <end position="80"/>
    </location>
</feature>
<accession>A0AAE9L176</accession>
<feature type="region of interest" description="Disordered" evidence="7">
    <location>
        <begin position="155"/>
        <end position="175"/>
    </location>
</feature>
<evidence type="ECO:0000256" key="8">
    <source>
        <dbReference type="SAM" id="Phobius"/>
    </source>
</evidence>
<dbReference type="NCBIfam" id="NF033827">
    <property type="entry name" value="CDF_efflux_DmeF"/>
    <property type="match status" value="1"/>
</dbReference>
<dbReference type="GO" id="GO:0005385">
    <property type="term" value="F:zinc ion transmembrane transporter activity"/>
    <property type="evidence" value="ECO:0007669"/>
    <property type="project" value="InterPro"/>
</dbReference>
<dbReference type="RefSeq" id="WP_144199078.1">
    <property type="nucleotide sequence ID" value="NZ_CAJPVH010000010.1"/>
</dbReference>
<dbReference type="Proteomes" id="UP001056132">
    <property type="component" value="Chromosome 1"/>
</dbReference>
<gene>
    <name evidence="11" type="primary">dmeF</name>
    <name evidence="10" type="ORF">FGG12_16300</name>
    <name evidence="11" type="ORF">M5D45_01145</name>
</gene>
<dbReference type="GO" id="GO:0016020">
    <property type="term" value="C:membrane"/>
    <property type="evidence" value="ECO:0007669"/>
    <property type="project" value="UniProtKB-SubCell"/>
</dbReference>
<evidence type="ECO:0000256" key="7">
    <source>
        <dbReference type="SAM" id="MobiDB-lite"/>
    </source>
</evidence>
<keyword evidence="5" id="KW-0406">Ion transport</keyword>
<evidence type="ECO:0000259" key="9">
    <source>
        <dbReference type="Pfam" id="PF01545"/>
    </source>
</evidence>
<dbReference type="EMBL" id="VCIZ01000009">
    <property type="protein sequence ID" value="TSP11652.1"/>
    <property type="molecule type" value="Genomic_DNA"/>
</dbReference>
<dbReference type="Proteomes" id="UP000318943">
    <property type="component" value="Unassembled WGS sequence"/>
</dbReference>
<dbReference type="InterPro" id="IPR002524">
    <property type="entry name" value="Cation_efflux"/>
</dbReference>
<feature type="domain" description="Cation efflux protein transmembrane" evidence="9">
    <location>
        <begin position="29"/>
        <end position="240"/>
    </location>
</feature>
<reference evidence="11" key="3">
    <citation type="submission" date="2022-05" db="EMBL/GenBank/DDBJ databases">
        <authorList>
            <person name="Kunte H.-J."/>
        </authorList>
    </citation>
    <scope>NUCLEOTIDE SEQUENCE</scope>
    <source>
        <strain evidence="11">G5</strain>
    </source>
</reference>
<keyword evidence="4 8" id="KW-1133">Transmembrane helix</keyword>
<dbReference type="PANTHER" id="PTHR45755">
    <property type="match status" value="1"/>
</dbReference>
<evidence type="ECO:0000313" key="12">
    <source>
        <dbReference type="Proteomes" id="UP000318943"/>
    </source>
</evidence>
<feature type="transmembrane region" description="Helical" evidence="8">
    <location>
        <begin position="183"/>
        <end position="208"/>
    </location>
</feature>
<evidence type="ECO:0000256" key="3">
    <source>
        <dbReference type="ARBA" id="ARBA00022692"/>
    </source>
</evidence>
<dbReference type="InterPro" id="IPR045316">
    <property type="entry name" value="Msc2-like"/>
</dbReference>
<evidence type="ECO:0000313" key="11">
    <source>
        <dbReference type="EMBL" id="URF04497.1"/>
    </source>
</evidence>
<proteinExistence type="predicted"/>
<evidence type="ECO:0000313" key="13">
    <source>
        <dbReference type="Proteomes" id="UP001056132"/>
    </source>
</evidence>
<protein>
    <submittedName>
        <fullName evidence="11">CDF family Co(II)/Ni(II) efflux transporter DmeF</fullName>
    </submittedName>
</protein>
<evidence type="ECO:0000256" key="2">
    <source>
        <dbReference type="ARBA" id="ARBA00022448"/>
    </source>
</evidence>
<evidence type="ECO:0000256" key="1">
    <source>
        <dbReference type="ARBA" id="ARBA00004141"/>
    </source>
</evidence>
<organism evidence="11 13">
    <name type="scientific">Cupriavidus campinensis</name>
    <dbReference type="NCBI Taxonomy" id="151783"/>
    <lineage>
        <taxon>Bacteria</taxon>
        <taxon>Pseudomonadati</taxon>
        <taxon>Pseudomonadota</taxon>
        <taxon>Betaproteobacteria</taxon>
        <taxon>Burkholderiales</taxon>
        <taxon>Burkholderiaceae</taxon>
        <taxon>Cupriavidus</taxon>
    </lineage>
</organism>
<reference evidence="11" key="2">
    <citation type="journal article" date="2022" name="Microbiol. Resour. Announc.">
        <title>Genome Sequence of Cupriavidus campinensis Strain G5, a Member of a Bacterial Consortium Capable of Polyethylene Degradation.</title>
        <authorList>
            <person name="Schneider B."/>
            <person name="Pfeiffer F."/>
            <person name="Dyall-Smith M."/>
            <person name="Kunte H.J."/>
        </authorList>
    </citation>
    <scope>NUCLEOTIDE SEQUENCE</scope>
    <source>
        <strain evidence="11">G5</strain>
    </source>
</reference>
<dbReference type="Gene3D" id="1.20.1510.10">
    <property type="entry name" value="Cation efflux protein transmembrane domain"/>
    <property type="match status" value="1"/>
</dbReference>
<keyword evidence="3 8" id="KW-0812">Transmembrane</keyword>
<reference evidence="10 12" key="1">
    <citation type="submission" date="2019-05" db="EMBL/GenBank/DDBJ databases">
        <title>Whole genome sequence analysis of Cupriavidus campinensis S14E4C strain.</title>
        <authorList>
            <person name="Abbaszade G."/>
            <person name="Szabo A."/>
            <person name="Toumi M."/>
            <person name="Toth E."/>
        </authorList>
    </citation>
    <scope>NUCLEOTIDE SEQUENCE [LARGE SCALE GENOMIC DNA]</scope>
    <source>
        <strain evidence="10 12">S14E4C</strain>
    </source>
</reference>
<dbReference type="Pfam" id="PF01545">
    <property type="entry name" value="Cation_efflux"/>
    <property type="match status" value="1"/>
</dbReference>
<dbReference type="SUPFAM" id="SSF161111">
    <property type="entry name" value="Cation efflux protein transmembrane domain-like"/>
    <property type="match status" value="1"/>
</dbReference>
<dbReference type="GO" id="GO:0006882">
    <property type="term" value="P:intracellular zinc ion homeostasis"/>
    <property type="evidence" value="ECO:0007669"/>
    <property type="project" value="InterPro"/>
</dbReference>
<feature type="transmembrane region" description="Helical" evidence="8">
    <location>
        <begin position="125"/>
        <end position="148"/>
    </location>
</feature>